<feature type="binding site" evidence="5">
    <location>
        <position position="100"/>
    </location>
    <ligand>
        <name>S-adenosyl-L-methionine</name>
        <dbReference type="ChEBI" id="CHEBI:59789"/>
    </ligand>
</feature>
<dbReference type="InterPro" id="IPR029028">
    <property type="entry name" value="Alpha/beta_knot_MTases"/>
</dbReference>
<keyword evidence="1 5" id="KW-0489">Methyltransferase</keyword>
<comment type="function">
    <text evidence="5">Specifically methylates the pseudouridine at position 1915 (m3Psi1915) in 23S rRNA.</text>
</comment>
<keyword evidence="5" id="KW-0698">rRNA processing</keyword>
<protein>
    <recommendedName>
        <fullName evidence="5">Ribosomal RNA large subunit methyltransferase H</fullName>
        <ecNumber evidence="5">2.1.1.177</ecNumber>
    </recommendedName>
    <alternativeName>
        <fullName evidence="5">23S rRNA (pseudouridine1915-N3)-methyltransferase</fullName>
    </alternativeName>
    <alternativeName>
        <fullName evidence="5">23S rRNA m3Psi1915 methyltransferase</fullName>
    </alternativeName>
    <alternativeName>
        <fullName evidence="5">rRNA (pseudouridine-N3-)-methyltransferase RlmH</fullName>
    </alternativeName>
</protein>
<comment type="caution">
    <text evidence="5">Lacks conserved residue(s) required for the propagation of feature annotation.</text>
</comment>
<dbReference type="InterPro" id="IPR003742">
    <property type="entry name" value="RlmH-like"/>
</dbReference>
<dbReference type="GO" id="GO:0005737">
    <property type="term" value="C:cytoplasm"/>
    <property type="evidence" value="ECO:0007669"/>
    <property type="project" value="UniProtKB-SubCell"/>
</dbReference>
<dbReference type="GO" id="GO:0070038">
    <property type="term" value="F:rRNA (pseudouridine-N3-)-methyltransferase activity"/>
    <property type="evidence" value="ECO:0007669"/>
    <property type="project" value="UniProtKB-UniRule"/>
</dbReference>
<dbReference type="CDD" id="cd18081">
    <property type="entry name" value="RlmH-like"/>
    <property type="match status" value="1"/>
</dbReference>
<dbReference type="PIRSF" id="PIRSF004505">
    <property type="entry name" value="MT_bac"/>
    <property type="match status" value="1"/>
</dbReference>
<dbReference type="Proteomes" id="UP000193200">
    <property type="component" value="Unassembled WGS sequence"/>
</dbReference>
<dbReference type="OrthoDB" id="9806643at2"/>
<dbReference type="Pfam" id="PF02590">
    <property type="entry name" value="SPOUT_MTase"/>
    <property type="match status" value="1"/>
</dbReference>
<evidence type="ECO:0000256" key="3">
    <source>
        <dbReference type="ARBA" id="ARBA00022691"/>
    </source>
</evidence>
<dbReference type="SUPFAM" id="SSF75217">
    <property type="entry name" value="alpha/beta knot"/>
    <property type="match status" value="1"/>
</dbReference>
<evidence type="ECO:0000256" key="1">
    <source>
        <dbReference type="ARBA" id="ARBA00022603"/>
    </source>
</evidence>
<comment type="similarity">
    <text evidence="4 5">Belongs to the RNA methyltransferase RlmH family.</text>
</comment>
<evidence type="ECO:0000256" key="2">
    <source>
        <dbReference type="ARBA" id="ARBA00022679"/>
    </source>
</evidence>
<evidence type="ECO:0000256" key="5">
    <source>
        <dbReference type="HAMAP-Rule" id="MF_00658"/>
    </source>
</evidence>
<dbReference type="PANTHER" id="PTHR33603:SF1">
    <property type="entry name" value="RIBOSOMAL RNA LARGE SUBUNIT METHYLTRANSFERASE H"/>
    <property type="match status" value="1"/>
</dbReference>
<evidence type="ECO:0000256" key="4">
    <source>
        <dbReference type="ARBA" id="ARBA00038303"/>
    </source>
</evidence>
<dbReference type="EMBL" id="FWFR01000001">
    <property type="protein sequence ID" value="SLN13329.1"/>
    <property type="molecule type" value="Genomic_DNA"/>
</dbReference>
<organism evidence="6 7">
    <name type="scientific">Oceanibacterium hippocampi</name>
    <dbReference type="NCBI Taxonomy" id="745714"/>
    <lineage>
        <taxon>Bacteria</taxon>
        <taxon>Pseudomonadati</taxon>
        <taxon>Pseudomonadota</taxon>
        <taxon>Alphaproteobacteria</taxon>
        <taxon>Sneathiellales</taxon>
        <taxon>Sneathiellaceae</taxon>
        <taxon>Oceanibacterium</taxon>
    </lineage>
</organism>
<dbReference type="HAMAP" id="MF_00658">
    <property type="entry name" value="23SrRNA_methyltr_H"/>
    <property type="match status" value="1"/>
</dbReference>
<dbReference type="AlphaFoldDB" id="A0A1Y5RB75"/>
<keyword evidence="7" id="KW-1185">Reference proteome</keyword>
<reference evidence="6 7" key="1">
    <citation type="submission" date="2017-03" db="EMBL/GenBank/DDBJ databases">
        <authorList>
            <person name="Afonso C.L."/>
            <person name="Miller P.J."/>
            <person name="Scott M.A."/>
            <person name="Spackman E."/>
            <person name="Goraichik I."/>
            <person name="Dimitrov K.M."/>
            <person name="Suarez D.L."/>
            <person name="Swayne D.E."/>
        </authorList>
    </citation>
    <scope>NUCLEOTIDE SEQUENCE [LARGE SCALE GENOMIC DNA]</scope>
    <source>
        <strain evidence="6 7">CECT 7691</strain>
    </source>
</reference>
<sequence>MKLTILSIGRARKGPVPELFETYRRRLPWPMEIREFEVKRAMPEARRGEAEGALLLDAVPAGAHVAALDGRGTAYESEDFARWIRKVETVEQRDIAFLIGGASGHGEALRDRADSLLSLGPPTWPHLLVRVLLAEQIYRASSILSGHPYHKGD</sequence>
<name>A0A1Y5RB75_9PROT</name>
<proteinExistence type="inferred from homology"/>
<keyword evidence="5" id="KW-0963">Cytoplasm</keyword>
<dbReference type="FunCoup" id="A0A1Y5RB75">
    <property type="interactions" value="381"/>
</dbReference>
<evidence type="ECO:0000313" key="7">
    <source>
        <dbReference type="Proteomes" id="UP000193200"/>
    </source>
</evidence>
<feature type="binding site" evidence="5">
    <location>
        <position position="68"/>
    </location>
    <ligand>
        <name>S-adenosyl-L-methionine</name>
        <dbReference type="ChEBI" id="CHEBI:59789"/>
    </ligand>
</feature>
<gene>
    <name evidence="5 6" type="primary">rlmH</name>
    <name evidence="6" type="ORF">OCH7691_00220</name>
</gene>
<keyword evidence="2 5" id="KW-0808">Transferase</keyword>
<dbReference type="RefSeq" id="WP_085881581.1">
    <property type="nucleotide sequence ID" value="NZ_FWFR01000001.1"/>
</dbReference>
<comment type="subcellular location">
    <subcellularLocation>
        <location evidence="5">Cytoplasm</location>
    </subcellularLocation>
</comment>
<dbReference type="PANTHER" id="PTHR33603">
    <property type="entry name" value="METHYLTRANSFERASE"/>
    <property type="match status" value="1"/>
</dbReference>
<comment type="catalytic activity">
    <reaction evidence="5">
        <text>pseudouridine(1915) in 23S rRNA + S-adenosyl-L-methionine = N(3)-methylpseudouridine(1915) in 23S rRNA + S-adenosyl-L-homocysteine + H(+)</text>
        <dbReference type="Rhea" id="RHEA:42752"/>
        <dbReference type="Rhea" id="RHEA-COMP:10221"/>
        <dbReference type="Rhea" id="RHEA-COMP:10222"/>
        <dbReference type="ChEBI" id="CHEBI:15378"/>
        <dbReference type="ChEBI" id="CHEBI:57856"/>
        <dbReference type="ChEBI" id="CHEBI:59789"/>
        <dbReference type="ChEBI" id="CHEBI:65314"/>
        <dbReference type="ChEBI" id="CHEBI:74486"/>
        <dbReference type="EC" id="2.1.1.177"/>
    </reaction>
</comment>
<dbReference type="Gene3D" id="3.40.1280.10">
    <property type="match status" value="1"/>
</dbReference>
<keyword evidence="3 5" id="KW-0949">S-adenosyl-L-methionine</keyword>
<evidence type="ECO:0000313" key="6">
    <source>
        <dbReference type="EMBL" id="SLN13329.1"/>
    </source>
</evidence>
<dbReference type="InterPro" id="IPR029026">
    <property type="entry name" value="tRNA_m1G_MTases_N"/>
</dbReference>
<accession>A0A1Y5RB75</accession>
<dbReference type="EC" id="2.1.1.177" evidence="5"/>
<comment type="subunit">
    <text evidence="5">Homodimer.</text>
</comment>
<dbReference type="InParanoid" id="A0A1Y5RB75"/>